<dbReference type="Pfam" id="PF00096">
    <property type="entry name" value="zf-C2H2"/>
    <property type="match status" value="6"/>
</dbReference>
<comment type="similarity">
    <text evidence="2">Belongs to the krueppel C2H2-type zinc-finger protein family.</text>
</comment>
<dbReference type="GO" id="GO:0005634">
    <property type="term" value="C:nucleus"/>
    <property type="evidence" value="ECO:0007669"/>
    <property type="project" value="UniProtKB-SubCell"/>
</dbReference>
<reference evidence="14" key="1">
    <citation type="submission" date="2025-08" db="UniProtKB">
        <authorList>
            <consortium name="Ensembl"/>
        </authorList>
    </citation>
    <scope>IDENTIFICATION</scope>
</reference>
<keyword evidence="10" id="KW-0539">Nucleus</keyword>
<dbReference type="STRING" id="409849.ENSPMGP00000012818"/>
<protein>
    <recommendedName>
        <fullName evidence="13">C2H2-type domain-containing protein</fullName>
    </recommendedName>
</protein>
<feature type="domain" description="C2H2-type" evidence="13">
    <location>
        <begin position="182"/>
        <end position="204"/>
    </location>
</feature>
<dbReference type="PROSITE" id="PS00028">
    <property type="entry name" value="ZINC_FINGER_C2H2_1"/>
    <property type="match status" value="12"/>
</dbReference>
<dbReference type="FunFam" id="3.30.160.60:FF:001732">
    <property type="entry name" value="Zgc:162936"/>
    <property type="match status" value="1"/>
</dbReference>
<dbReference type="GO" id="GO:0000981">
    <property type="term" value="F:DNA-binding transcription factor activity, RNA polymerase II-specific"/>
    <property type="evidence" value="ECO:0007669"/>
    <property type="project" value="TreeGrafter"/>
</dbReference>
<evidence type="ECO:0000256" key="2">
    <source>
        <dbReference type="ARBA" id="ARBA00006991"/>
    </source>
</evidence>
<dbReference type="FunFam" id="3.30.160.60:FF:000072">
    <property type="entry name" value="zinc finger protein 143 isoform X1"/>
    <property type="match status" value="1"/>
</dbReference>
<dbReference type="AlphaFoldDB" id="A0A3B4A6Y7"/>
<dbReference type="Ensembl" id="ENSPMGT00000013677.1">
    <property type="protein sequence ID" value="ENSPMGP00000012818.1"/>
    <property type="gene ID" value="ENSPMGG00000010563.1"/>
</dbReference>
<feature type="compositionally biased region" description="Polar residues" evidence="12">
    <location>
        <begin position="34"/>
        <end position="58"/>
    </location>
</feature>
<dbReference type="FunFam" id="3.30.160.60:FF:000100">
    <property type="entry name" value="Zinc finger 45-like"/>
    <property type="match status" value="3"/>
</dbReference>
<feature type="domain" description="C2H2-type" evidence="13">
    <location>
        <begin position="293"/>
        <end position="320"/>
    </location>
</feature>
<feature type="domain" description="C2H2-type" evidence="13">
    <location>
        <begin position="504"/>
        <end position="531"/>
    </location>
</feature>
<evidence type="ECO:0000256" key="3">
    <source>
        <dbReference type="ARBA" id="ARBA00022723"/>
    </source>
</evidence>
<feature type="region of interest" description="Disordered" evidence="12">
    <location>
        <begin position="31"/>
        <end position="151"/>
    </location>
</feature>
<keyword evidence="15" id="KW-1185">Reference proteome</keyword>
<dbReference type="GO" id="GO:0045893">
    <property type="term" value="P:positive regulation of DNA-templated transcription"/>
    <property type="evidence" value="ECO:0007669"/>
    <property type="project" value="UniProtKB-ARBA"/>
</dbReference>
<keyword evidence="4" id="KW-0677">Repeat</keyword>
<evidence type="ECO:0000313" key="14">
    <source>
        <dbReference type="Ensembl" id="ENSPMGP00000012818.1"/>
    </source>
</evidence>
<keyword evidence="9" id="KW-0804">Transcription</keyword>
<keyword evidence="7" id="KW-0805">Transcription regulation</keyword>
<dbReference type="PANTHER" id="PTHR24384">
    <property type="entry name" value="FINGER PUTATIVE TRANSCRIPTION FACTOR FAMILY-RELATED"/>
    <property type="match status" value="1"/>
</dbReference>
<organism evidence="14 15">
    <name type="scientific">Periophthalmus magnuspinnatus</name>
    <dbReference type="NCBI Taxonomy" id="409849"/>
    <lineage>
        <taxon>Eukaryota</taxon>
        <taxon>Metazoa</taxon>
        <taxon>Chordata</taxon>
        <taxon>Craniata</taxon>
        <taxon>Vertebrata</taxon>
        <taxon>Euteleostomi</taxon>
        <taxon>Actinopterygii</taxon>
        <taxon>Neopterygii</taxon>
        <taxon>Teleostei</taxon>
        <taxon>Neoteleostei</taxon>
        <taxon>Acanthomorphata</taxon>
        <taxon>Gobiaria</taxon>
        <taxon>Gobiiformes</taxon>
        <taxon>Gobioidei</taxon>
        <taxon>Gobiidae</taxon>
        <taxon>Oxudercinae</taxon>
        <taxon>Periophthalmus</taxon>
    </lineage>
</organism>
<feature type="domain" description="C2H2-type" evidence="13">
    <location>
        <begin position="386"/>
        <end position="413"/>
    </location>
</feature>
<evidence type="ECO:0000259" key="13">
    <source>
        <dbReference type="PROSITE" id="PS50157"/>
    </source>
</evidence>
<feature type="domain" description="C2H2-type" evidence="13">
    <location>
        <begin position="532"/>
        <end position="559"/>
    </location>
</feature>
<dbReference type="SMART" id="SM00355">
    <property type="entry name" value="ZnF_C2H2"/>
    <property type="match status" value="14"/>
</dbReference>
<accession>A0A3B4A6Y7</accession>
<feature type="domain" description="C2H2-type" evidence="13">
    <location>
        <begin position="448"/>
        <end position="475"/>
    </location>
</feature>
<dbReference type="InterPro" id="IPR050752">
    <property type="entry name" value="C2H2-ZF_domain"/>
</dbReference>
<keyword evidence="6" id="KW-0862">Zinc</keyword>
<evidence type="ECO:0000256" key="4">
    <source>
        <dbReference type="ARBA" id="ARBA00022737"/>
    </source>
</evidence>
<evidence type="ECO:0000256" key="11">
    <source>
        <dbReference type="PROSITE-ProRule" id="PRU00042"/>
    </source>
</evidence>
<keyword evidence="5 11" id="KW-0863">Zinc-finger</keyword>
<dbReference type="GO" id="GO:0000978">
    <property type="term" value="F:RNA polymerase II cis-regulatory region sequence-specific DNA binding"/>
    <property type="evidence" value="ECO:0007669"/>
    <property type="project" value="TreeGrafter"/>
</dbReference>
<evidence type="ECO:0000256" key="8">
    <source>
        <dbReference type="ARBA" id="ARBA00023125"/>
    </source>
</evidence>
<feature type="domain" description="C2H2-type" evidence="13">
    <location>
        <begin position="267"/>
        <end position="292"/>
    </location>
</feature>
<proteinExistence type="inferred from homology"/>
<feature type="domain" description="C2H2-type" evidence="13">
    <location>
        <begin position="358"/>
        <end position="385"/>
    </location>
</feature>
<dbReference type="Pfam" id="PF13912">
    <property type="entry name" value="zf-C2H2_6"/>
    <property type="match status" value="3"/>
</dbReference>
<dbReference type="GO" id="GO:0042802">
    <property type="term" value="F:identical protein binding"/>
    <property type="evidence" value="ECO:0007669"/>
    <property type="project" value="UniProtKB-ARBA"/>
</dbReference>
<dbReference type="InterPro" id="IPR013087">
    <property type="entry name" value="Znf_C2H2_type"/>
</dbReference>
<dbReference type="PANTHER" id="PTHR24384:SF189">
    <property type="entry name" value="C2H2-TYPE DOMAIN-CONTAINING PROTEIN-RELATED"/>
    <property type="match status" value="1"/>
</dbReference>
<feature type="domain" description="C2H2-type" evidence="13">
    <location>
        <begin position="569"/>
        <end position="596"/>
    </location>
</feature>
<feature type="domain" description="C2H2-type" evidence="13">
    <location>
        <begin position="476"/>
        <end position="503"/>
    </location>
</feature>
<dbReference type="InterPro" id="IPR036236">
    <property type="entry name" value="Znf_C2H2_sf"/>
</dbReference>
<dbReference type="Proteomes" id="UP000261520">
    <property type="component" value="Unplaced"/>
</dbReference>
<evidence type="ECO:0000256" key="12">
    <source>
        <dbReference type="SAM" id="MobiDB-lite"/>
    </source>
</evidence>
<evidence type="ECO:0000256" key="9">
    <source>
        <dbReference type="ARBA" id="ARBA00023163"/>
    </source>
</evidence>
<evidence type="ECO:0000313" key="15">
    <source>
        <dbReference type="Proteomes" id="UP000261520"/>
    </source>
</evidence>
<evidence type="ECO:0000256" key="10">
    <source>
        <dbReference type="ARBA" id="ARBA00023242"/>
    </source>
</evidence>
<feature type="domain" description="C2H2-type" evidence="13">
    <location>
        <begin position="321"/>
        <end position="348"/>
    </location>
</feature>
<feature type="compositionally biased region" description="Basic and acidic residues" evidence="12">
    <location>
        <begin position="74"/>
        <end position="86"/>
    </location>
</feature>
<sequence length="637" mass="74523">TIVTVRIGENGEVEETDEPAFSLALDPQRHLKKSGQNVNSLETDCSDDLNMNSESPVNQMPIKPKKHRLVQGPHKYELEDLDRTKTGETSSRFQDEETLAPQTHFTNHEQKQEDSSETDNSEDWNDNSESSDSPKDSIPITPDVKREKDVKGPHVCPYCKKEFGRKYNLDNHIRTHTGEKPFSCSVCENTFRSKTNLNKHMKGHPSLLKSQTKRTSTLKNRSKSKVIQNYPKKQTFGCSLCDKVFSTQKNLSYHMSHHAKNVQTMPFKCVECGARFREKHWSHMRSHTEERPYKCAICHKGFKHRANLYWHKKMHTGVKPFSCPVCYKTFLRATNLRLHLATHEKEGQIQSKEMSKPFSCRVCGAEFTKKLSLSYHERTHKIKRAFYCSVCKRGFNTRHTYDLHCRKHFDNPAEVQTEYLNATQSSSSKPDTLRAHLQYHKRVKPRPFSCKECGVNFAEQEWLDRHMEIHNVDRPFCCEICKKRFSKQSIYNSHVRIHTGERPYKCTVCKKKFKHRSNLRFHVRTHTGEKPFSCPICYKRFTRNANVKRHIASHTEEDRYPPKNATKPFICKECGLGFNKKKSFVWHVRSHKIKRAFYCHICKTKADTIQAFTVHMRMHSCVVKLMRLNEHLDDSDI</sequence>
<evidence type="ECO:0000256" key="7">
    <source>
        <dbReference type="ARBA" id="ARBA00023015"/>
    </source>
</evidence>
<evidence type="ECO:0000256" key="5">
    <source>
        <dbReference type="ARBA" id="ARBA00022771"/>
    </source>
</evidence>
<dbReference type="FunFam" id="3.30.160.60:FF:000508">
    <property type="entry name" value="Myeloid zinc finger 1"/>
    <property type="match status" value="1"/>
</dbReference>
<keyword evidence="3" id="KW-0479">Metal-binding</keyword>
<evidence type="ECO:0000256" key="6">
    <source>
        <dbReference type="ARBA" id="ARBA00022833"/>
    </source>
</evidence>
<dbReference type="Pfam" id="PF12874">
    <property type="entry name" value="zf-met"/>
    <property type="match status" value="1"/>
</dbReference>
<feature type="compositionally biased region" description="Acidic residues" evidence="12">
    <location>
        <begin position="115"/>
        <end position="126"/>
    </location>
</feature>
<dbReference type="FunFam" id="3.30.160.60:FF:000671">
    <property type="entry name" value="Zinc finger protein 26"/>
    <property type="match status" value="1"/>
</dbReference>
<dbReference type="GO" id="GO:0008270">
    <property type="term" value="F:zinc ion binding"/>
    <property type="evidence" value="ECO:0007669"/>
    <property type="project" value="UniProtKB-KW"/>
</dbReference>
<feature type="domain" description="C2H2-type" evidence="13">
    <location>
        <begin position="154"/>
        <end position="181"/>
    </location>
</feature>
<dbReference type="PROSITE" id="PS50157">
    <property type="entry name" value="ZINC_FINGER_C2H2_2"/>
    <property type="match status" value="13"/>
</dbReference>
<reference evidence="14" key="2">
    <citation type="submission" date="2025-09" db="UniProtKB">
        <authorList>
            <consortium name="Ensembl"/>
        </authorList>
    </citation>
    <scope>IDENTIFICATION</scope>
</reference>
<comment type="subcellular location">
    <subcellularLocation>
        <location evidence="1">Nucleus</location>
    </subcellularLocation>
</comment>
<keyword evidence="8" id="KW-0238">DNA-binding</keyword>
<dbReference type="Gene3D" id="3.30.160.60">
    <property type="entry name" value="Classic Zinc Finger"/>
    <property type="match status" value="12"/>
</dbReference>
<feature type="domain" description="C2H2-type" evidence="13">
    <location>
        <begin position="236"/>
        <end position="263"/>
    </location>
</feature>
<dbReference type="SUPFAM" id="SSF57667">
    <property type="entry name" value="beta-beta-alpha zinc fingers"/>
    <property type="match status" value="7"/>
</dbReference>
<name>A0A3B4A6Y7_9GOBI</name>
<evidence type="ECO:0000256" key="1">
    <source>
        <dbReference type="ARBA" id="ARBA00004123"/>
    </source>
</evidence>
<dbReference type="FunFam" id="3.30.160.60:FF:002343">
    <property type="entry name" value="Zinc finger protein 33A"/>
    <property type="match status" value="1"/>
</dbReference>
<dbReference type="GO" id="GO:0005694">
    <property type="term" value="C:chromosome"/>
    <property type="evidence" value="ECO:0007669"/>
    <property type="project" value="UniProtKB-ARBA"/>
</dbReference>